<proteinExistence type="inferred from homology"/>
<evidence type="ECO:0000256" key="4">
    <source>
        <dbReference type="PIRNR" id="PIRNR000723"/>
    </source>
</evidence>
<dbReference type="CDD" id="cd04235">
    <property type="entry name" value="AAK_CK"/>
    <property type="match status" value="1"/>
</dbReference>
<name>A0ABS2LBH8_9CELL</name>
<gene>
    <name evidence="6" type="ORF">JOD49_000695</name>
</gene>
<evidence type="ECO:0000313" key="7">
    <source>
        <dbReference type="Proteomes" id="UP000698059"/>
    </source>
</evidence>
<dbReference type="InterPro" id="IPR003964">
    <property type="entry name" value="Carb_kinase"/>
</dbReference>
<evidence type="ECO:0000259" key="5">
    <source>
        <dbReference type="Pfam" id="PF00696"/>
    </source>
</evidence>
<comment type="caution">
    <text evidence="6">The sequence shown here is derived from an EMBL/GenBank/DDBJ whole genome shotgun (WGS) entry which is preliminary data.</text>
</comment>
<evidence type="ECO:0000256" key="2">
    <source>
        <dbReference type="ARBA" id="ARBA00022679"/>
    </source>
</evidence>
<dbReference type="PANTHER" id="PTHR30409:SF1">
    <property type="entry name" value="CARBAMATE KINASE-RELATED"/>
    <property type="match status" value="1"/>
</dbReference>
<accession>A0ABS2LBH8</accession>
<dbReference type="GO" id="GO:0008804">
    <property type="term" value="F:carbamate kinase activity"/>
    <property type="evidence" value="ECO:0007669"/>
    <property type="project" value="UniProtKB-EC"/>
</dbReference>
<dbReference type="RefSeq" id="WP_205305986.1">
    <property type="nucleotide sequence ID" value="NZ_BAAAVF010000005.1"/>
</dbReference>
<dbReference type="SUPFAM" id="SSF53633">
    <property type="entry name" value="Carbamate kinase-like"/>
    <property type="match status" value="1"/>
</dbReference>
<reference evidence="6 7" key="1">
    <citation type="submission" date="2021-01" db="EMBL/GenBank/DDBJ databases">
        <title>Sequencing the genomes of 1000 actinobacteria strains.</title>
        <authorList>
            <person name="Klenk H.-P."/>
        </authorList>
    </citation>
    <scope>NUCLEOTIDE SEQUENCE [LARGE SCALE GENOMIC DNA]</scope>
    <source>
        <strain evidence="6 7">DSM 46000</strain>
    </source>
</reference>
<protein>
    <recommendedName>
        <fullName evidence="4">Carbamate kinase</fullName>
    </recommendedName>
</protein>
<dbReference type="Pfam" id="PF00696">
    <property type="entry name" value="AA_kinase"/>
    <property type="match status" value="1"/>
</dbReference>
<dbReference type="Proteomes" id="UP000698059">
    <property type="component" value="Unassembled WGS sequence"/>
</dbReference>
<comment type="similarity">
    <text evidence="1 4">Belongs to the carbamate kinase family.</text>
</comment>
<evidence type="ECO:0000256" key="1">
    <source>
        <dbReference type="ARBA" id="ARBA00011066"/>
    </source>
</evidence>
<dbReference type="InterPro" id="IPR001048">
    <property type="entry name" value="Asp/Glu/Uridylate_kinase"/>
</dbReference>
<sequence length="335" mass="34779">MTATQERAPRHPIPRSVLVAIGGNALVIDGEAGSVPRQQERARDLAALVADLALDGWTVVVTHGNGPQVGYIVRRGELVAPDAAIEGLPELPLWLAVADSQGGIGHMLTLAIDSALAARGATTRAAAVLTHAVVERDDPAFARPTKPIGGQLTPDVARVRAAQEGWTVTEISAGVFRRVVPSPVPREILEADSLRTLIHDGAIVVAAGGGGIPVVQADGGYEAVDAVIDKDRASALLAEQIGIETLVLVTGVDQVYVDYGTPGQRALGTVTSHEMREHAAAGQFPAGSMGPKVESSVEFVDRTGGRAVITSLPGVREALTEFSGTHIVPTSSKEI</sequence>
<keyword evidence="2 4" id="KW-0808">Transferase</keyword>
<dbReference type="InterPro" id="IPR036393">
    <property type="entry name" value="AceGlu_kinase-like_sf"/>
</dbReference>
<organism evidence="6 7">
    <name type="scientific">Oerskovia jenensis</name>
    <dbReference type="NCBI Taxonomy" id="162169"/>
    <lineage>
        <taxon>Bacteria</taxon>
        <taxon>Bacillati</taxon>
        <taxon>Actinomycetota</taxon>
        <taxon>Actinomycetes</taxon>
        <taxon>Micrococcales</taxon>
        <taxon>Cellulomonadaceae</taxon>
        <taxon>Oerskovia</taxon>
    </lineage>
</organism>
<dbReference type="EMBL" id="JAFBBO010000001">
    <property type="protein sequence ID" value="MBM7477775.1"/>
    <property type="molecule type" value="Genomic_DNA"/>
</dbReference>
<keyword evidence="3 4" id="KW-0418">Kinase</keyword>
<dbReference type="PRINTS" id="PR01469">
    <property type="entry name" value="CARBMTKINASE"/>
</dbReference>
<evidence type="ECO:0000313" key="6">
    <source>
        <dbReference type="EMBL" id="MBM7477775.1"/>
    </source>
</evidence>
<dbReference type="NCBIfam" id="NF009007">
    <property type="entry name" value="PRK12352.1"/>
    <property type="match status" value="1"/>
</dbReference>
<feature type="domain" description="Aspartate/glutamate/uridylate kinase" evidence="5">
    <location>
        <begin position="17"/>
        <end position="311"/>
    </location>
</feature>
<dbReference type="PANTHER" id="PTHR30409">
    <property type="entry name" value="CARBAMATE KINASE"/>
    <property type="match status" value="1"/>
</dbReference>
<dbReference type="PIRSF" id="PIRSF000723">
    <property type="entry name" value="Carbamate_kin"/>
    <property type="match status" value="1"/>
</dbReference>
<evidence type="ECO:0000256" key="3">
    <source>
        <dbReference type="ARBA" id="ARBA00022777"/>
    </source>
</evidence>
<keyword evidence="7" id="KW-1185">Reference proteome</keyword>
<dbReference type="Gene3D" id="3.40.1160.10">
    <property type="entry name" value="Acetylglutamate kinase-like"/>
    <property type="match status" value="1"/>
</dbReference>